<keyword evidence="2" id="KW-0732">Signal</keyword>
<dbReference type="RefSeq" id="WP_377211484.1">
    <property type="nucleotide sequence ID" value="NZ_JBHTJV010000003.1"/>
</dbReference>
<dbReference type="EMBL" id="JBHTJV010000003">
    <property type="protein sequence ID" value="MFD0915635.1"/>
    <property type="molecule type" value="Genomic_DNA"/>
</dbReference>
<evidence type="ECO:0000313" key="4">
    <source>
        <dbReference type="Proteomes" id="UP001597101"/>
    </source>
</evidence>
<reference evidence="4" key="1">
    <citation type="journal article" date="2019" name="Int. J. Syst. Evol. Microbiol.">
        <title>The Global Catalogue of Microorganisms (GCM) 10K type strain sequencing project: providing services to taxonomists for standard genome sequencing and annotation.</title>
        <authorList>
            <consortium name="The Broad Institute Genomics Platform"/>
            <consortium name="The Broad Institute Genome Sequencing Center for Infectious Disease"/>
            <person name="Wu L."/>
            <person name="Ma J."/>
        </authorList>
    </citation>
    <scope>NUCLEOTIDE SEQUENCE [LARGE SCALE GENOMIC DNA]</scope>
    <source>
        <strain evidence="4">CCUG 60023</strain>
    </source>
</reference>
<evidence type="ECO:0000313" key="3">
    <source>
        <dbReference type="EMBL" id="MFD0915635.1"/>
    </source>
</evidence>
<evidence type="ECO:0000256" key="2">
    <source>
        <dbReference type="SAM" id="SignalP"/>
    </source>
</evidence>
<feature type="signal peptide" evidence="2">
    <location>
        <begin position="1"/>
        <end position="30"/>
    </location>
</feature>
<feature type="compositionally biased region" description="Low complexity" evidence="1">
    <location>
        <begin position="89"/>
        <end position="102"/>
    </location>
</feature>
<accession>A0ABW3FFB9</accession>
<proteinExistence type="predicted"/>
<dbReference type="Proteomes" id="UP001597101">
    <property type="component" value="Unassembled WGS sequence"/>
</dbReference>
<protein>
    <recommendedName>
        <fullName evidence="5">Lipoprotein</fullName>
    </recommendedName>
</protein>
<evidence type="ECO:0000256" key="1">
    <source>
        <dbReference type="SAM" id="MobiDB-lite"/>
    </source>
</evidence>
<evidence type="ECO:0008006" key="5">
    <source>
        <dbReference type="Google" id="ProtNLM"/>
    </source>
</evidence>
<keyword evidence="4" id="KW-1185">Reference proteome</keyword>
<feature type="compositionally biased region" description="Polar residues" evidence="1">
    <location>
        <begin position="64"/>
        <end position="81"/>
    </location>
</feature>
<organism evidence="3 4">
    <name type="scientific">Pseudahrensia aquimaris</name>
    <dbReference type="NCBI Taxonomy" id="744461"/>
    <lineage>
        <taxon>Bacteria</taxon>
        <taxon>Pseudomonadati</taxon>
        <taxon>Pseudomonadota</taxon>
        <taxon>Alphaproteobacteria</taxon>
        <taxon>Hyphomicrobiales</taxon>
        <taxon>Ahrensiaceae</taxon>
        <taxon>Pseudahrensia</taxon>
    </lineage>
</organism>
<comment type="caution">
    <text evidence="3">The sequence shown here is derived from an EMBL/GenBank/DDBJ whole genome shotgun (WGS) entry which is preliminary data.</text>
</comment>
<sequence>MQHISPILGRMNFRAIFPSVCLCAVLALSACTTTGTDALSLESVLPSTETPDQPGARKQGDYPNVNNVPQGQTSQMTTNEKAQIKRELAPAANRNPPAQQQAVTQGYKRDVSEMEKLLDYHEKRKAEPDYE</sequence>
<feature type="chain" id="PRO_5046990655" description="Lipoprotein" evidence="2">
    <location>
        <begin position="31"/>
        <end position="131"/>
    </location>
</feature>
<name>A0ABW3FFB9_9HYPH</name>
<feature type="region of interest" description="Disordered" evidence="1">
    <location>
        <begin position="43"/>
        <end position="110"/>
    </location>
</feature>
<gene>
    <name evidence="3" type="ORF">ACFQ14_04385</name>
</gene>